<sequence length="89" mass="9917">MFSQLGKRTLLIDADMRHGRQHELFKLPNQNGLSTILSNRSDATSIQHVPAFMDLSVLTSGPTPPNPQELLGRQLFVSLLAYASHEFDV</sequence>
<protein>
    <submittedName>
        <fullName evidence="1">Chain length determinant protein tyrosine kinase EpsG</fullName>
    </submittedName>
</protein>
<dbReference type="Proteomes" id="UP000264313">
    <property type="component" value="Unassembled WGS sequence"/>
</dbReference>
<feature type="non-terminal residue" evidence="1">
    <location>
        <position position="89"/>
    </location>
</feature>
<dbReference type="InterPro" id="IPR027417">
    <property type="entry name" value="P-loop_NTPase"/>
</dbReference>
<reference evidence="1 2" key="1">
    <citation type="journal article" date="2018" name="Nat. Biotechnol.">
        <title>A standardized bacterial taxonomy based on genome phylogeny substantially revises the tree of life.</title>
        <authorList>
            <person name="Parks D.H."/>
            <person name="Chuvochina M."/>
            <person name="Waite D.W."/>
            <person name="Rinke C."/>
            <person name="Skarshewski A."/>
            <person name="Chaumeil P.A."/>
            <person name="Hugenholtz P."/>
        </authorList>
    </citation>
    <scope>NUCLEOTIDE SEQUENCE [LARGE SCALE GENOMIC DNA]</scope>
    <source>
        <strain evidence="1">UBA9958</strain>
    </source>
</reference>
<dbReference type="EMBL" id="DNAA01000223">
    <property type="protein sequence ID" value="HBA09736.1"/>
    <property type="molecule type" value="Genomic_DNA"/>
</dbReference>
<organism evidence="1 2">
    <name type="scientific">Methylotenera mobilis</name>
    <dbReference type="NCBI Taxonomy" id="359408"/>
    <lineage>
        <taxon>Bacteria</taxon>
        <taxon>Pseudomonadati</taxon>
        <taxon>Pseudomonadota</taxon>
        <taxon>Betaproteobacteria</taxon>
        <taxon>Nitrosomonadales</taxon>
        <taxon>Methylophilaceae</taxon>
        <taxon>Methylotenera</taxon>
    </lineage>
</organism>
<gene>
    <name evidence="1" type="ORF">DCW48_09425</name>
</gene>
<keyword evidence="1" id="KW-0418">Kinase</keyword>
<accession>A0A351RCG5</accession>
<name>A0A351RCG5_9PROT</name>
<comment type="caution">
    <text evidence="1">The sequence shown here is derived from an EMBL/GenBank/DDBJ whole genome shotgun (WGS) entry which is preliminary data.</text>
</comment>
<dbReference type="SUPFAM" id="SSF52540">
    <property type="entry name" value="P-loop containing nucleoside triphosphate hydrolases"/>
    <property type="match status" value="1"/>
</dbReference>
<evidence type="ECO:0000313" key="2">
    <source>
        <dbReference type="Proteomes" id="UP000264313"/>
    </source>
</evidence>
<evidence type="ECO:0000313" key="1">
    <source>
        <dbReference type="EMBL" id="HBA09736.1"/>
    </source>
</evidence>
<proteinExistence type="predicted"/>
<dbReference type="GO" id="GO:0016301">
    <property type="term" value="F:kinase activity"/>
    <property type="evidence" value="ECO:0007669"/>
    <property type="project" value="UniProtKB-KW"/>
</dbReference>
<dbReference type="AlphaFoldDB" id="A0A351RCG5"/>
<dbReference type="Gene3D" id="3.40.50.300">
    <property type="entry name" value="P-loop containing nucleotide triphosphate hydrolases"/>
    <property type="match status" value="1"/>
</dbReference>
<keyword evidence="1" id="KW-0808">Transferase</keyword>